<dbReference type="GO" id="GO:0002949">
    <property type="term" value="P:tRNA threonylcarbamoyladenosine modification"/>
    <property type="evidence" value="ECO:0007669"/>
    <property type="project" value="InterPro"/>
</dbReference>
<keyword evidence="3" id="KW-1185">Reference proteome</keyword>
<name>A0A0A2E768_9PORP</name>
<feature type="domain" description="Gcp-like" evidence="1">
    <location>
        <begin position="34"/>
        <end position="138"/>
    </location>
</feature>
<dbReference type="Gene3D" id="3.30.420.40">
    <property type="match status" value="2"/>
</dbReference>
<reference evidence="2 3" key="1">
    <citation type="submission" date="2014-09" db="EMBL/GenBank/DDBJ databases">
        <title>Draft Genome Sequence of Porphyromonas macacae COT-192_OH2859.</title>
        <authorList>
            <person name="Wallis C."/>
            <person name="Deusch O."/>
            <person name="O'Flynn C."/>
            <person name="Davis I."/>
            <person name="Horsfall A."/>
            <person name="Kirkwood N."/>
            <person name="Harris S."/>
            <person name="Eisen J.A."/>
            <person name="Coil D.A."/>
            <person name="Darling A.E."/>
            <person name="Jospin G."/>
            <person name="Alexiev A."/>
        </authorList>
    </citation>
    <scope>NUCLEOTIDE SEQUENCE [LARGE SCALE GENOMIC DNA]</scope>
    <source>
        <strain evidence="3">COT-192 OH2859</strain>
    </source>
</reference>
<evidence type="ECO:0000313" key="3">
    <source>
        <dbReference type="Proteomes" id="UP000030103"/>
    </source>
</evidence>
<dbReference type="CDD" id="cd24032">
    <property type="entry name" value="ASKHA_NBD_TsaB"/>
    <property type="match status" value="1"/>
</dbReference>
<dbReference type="Pfam" id="PF00814">
    <property type="entry name" value="TsaD"/>
    <property type="match status" value="1"/>
</dbReference>
<proteinExistence type="predicted"/>
<dbReference type="InterPro" id="IPR022496">
    <property type="entry name" value="T6A_TsaB"/>
</dbReference>
<sequence length="238" mass="25717">MHNQYLLLIETATKACSVAMASADGSLLAHEYVENAEAGHASLIGPMGDRVIKQAGVQPTAVGVSAGPGSYTGLRIGSSYAKGLCFGYGIPLVSVSTLELIACMAKKEADTLAADRICPMIDARRMEVYMALFDRAAGRITGDRPFIVDEQAFADEMAEHKILFCGNGMEKCRPLLSSLSSNALFASKPIEPDAIYMAPIVLKKLEEGNTEDIAYWQPHYLKEFHAVVGQNKVLNRQS</sequence>
<gene>
    <name evidence="2" type="ORF">HQ47_08400</name>
</gene>
<dbReference type="STRING" id="28115.HQ47_08400"/>
<dbReference type="eggNOG" id="COG1214">
    <property type="taxonomic scope" value="Bacteria"/>
</dbReference>
<accession>A0A0A2E768</accession>
<dbReference type="OrthoDB" id="9784166at2"/>
<dbReference type="InterPro" id="IPR000905">
    <property type="entry name" value="Gcp-like_dom"/>
</dbReference>
<protein>
    <recommendedName>
        <fullName evidence="1">Gcp-like domain-containing protein</fullName>
    </recommendedName>
</protein>
<dbReference type="Proteomes" id="UP000030103">
    <property type="component" value="Unassembled WGS sequence"/>
</dbReference>
<organism evidence="2 3">
    <name type="scientific">Porphyromonas macacae</name>
    <dbReference type="NCBI Taxonomy" id="28115"/>
    <lineage>
        <taxon>Bacteria</taxon>
        <taxon>Pseudomonadati</taxon>
        <taxon>Bacteroidota</taxon>
        <taxon>Bacteroidia</taxon>
        <taxon>Bacteroidales</taxon>
        <taxon>Porphyromonadaceae</taxon>
        <taxon>Porphyromonas</taxon>
    </lineage>
</organism>
<dbReference type="PANTHER" id="PTHR11735:SF11">
    <property type="entry name" value="TRNA THREONYLCARBAMOYLADENOSINE BIOSYNTHESIS PROTEIN TSAB"/>
    <property type="match status" value="1"/>
</dbReference>
<dbReference type="RefSeq" id="WP_036874661.1">
    <property type="nucleotide sequence ID" value="NZ_JRFA01000023.1"/>
</dbReference>
<dbReference type="GO" id="GO:0005829">
    <property type="term" value="C:cytosol"/>
    <property type="evidence" value="ECO:0007669"/>
    <property type="project" value="TreeGrafter"/>
</dbReference>
<comment type="caution">
    <text evidence="2">The sequence shown here is derived from an EMBL/GenBank/DDBJ whole genome shotgun (WGS) entry which is preliminary data.</text>
</comment>
<dbReference type="InterPro" id="IPR043129">
    <property type="entry name" value="ATPase_NBD"/>
</dbReference>
<dbReference type="AlphaFoldDB" id="A0A0A2E768"/>
<dbReference type="NCBIfam" id="TIGR03725">
    <property type="entry name" value="T6A_YeaZ"/>
    <property type="match status" value="1"/>
</dbReference>
<evidence type="ECO:0000259" key="1">
    <source>
        <dbReference type="Pfam" id="PF00814"/>
    </source>
</evidence>
<dbReference type="PANTHER" id="PTHR11735">
    <property type="entry name" value="TRNA N6-ADENOSINE THREONYLCARBAMOYLTRANSFERASE"/>
    <property type="match status" value="1"/>
</dbReference>
<dbReference type="EMBL" id="JRFA01000023">
    <property type="protein sequence ID" value="KGN73467.1"/>
    <property type="molecule type" value="Genomic_DNA"/>
</dbReference>
<dbReference type="SUPFAM" id="SSF53067">
    <property type="entry name" value="Actin-like ATPase domain"/>
    <property type="match status" value="2"/>
</dbReference>
<evidence type="ECO:0000313" key="2">
    <source>
        <dbReference type="EMBL" id="KGN73467.1"/>
    </source>
</evidence>